<dbReference type="SMART" id="SM00889">
    <property type="entry name" value="EFG_IV"/>
    <property type="match status" value="1"/>
</dbReference>
<organism evidence="7 8">
    <name type="scientific">Romanomermis culicivorax</name>
    <name type="common">Nematode worm</name>
    <dbReference type="NCBI Taxonomy" id="13658"/>
    <lineage>
        <taxon>Eukaryota</taxon>
        <taxon>Metazoa</taxon>
        <taxon>Ecdysozoa</taxon>
        <taxon>Nematoda</taxon>
        <taxon>Enoplea</taxon>
        <taxon>Dorylaimia</taxon>
        <taxon>Mermithida</taxon>
        <taxon>Mermithoidea</taxon>
        <taxon>Mermithidae</taxon>
        <taxon>Romanomermis</taxon>
    </lineage>
</organism>
<sequence length="485" mass="54424">TVVPGHVDFTVEVERALRVLDGAVLVLCGVGGVQSQTFTVNRQMSRYSIPCIAFINKLDRQNANAYRTLDMIRKNLGHNAAFMQLPIGKEADFCGLIDVLNQKALYFESSDGSIIVEKEIPQDRRTEALERRHELIEYVANADDVLGEMFLLEKTPTINDLMAAIRRSVIRRKFTPVYMGTALKNKGVQPMLDAIVNFLPSPDDVENFANLSRNGAEEKILLNTTRSNEKPFVGFAFKLESGPFGQLTYFRAYQGMLKKGDSLVNVRTGRKVRIARLVRMHANKMQDIEEAFAGDIFATFGVECATGDTFTEDPTLKISCESIFVPAPVVSMSIRTNSSKDSENFLKALNRFTKEDPTFHKFYNTESKETIISGMGELHLEIYAQRMKNEYNCDVELGKPKVAFRETLMEPVEFDYFHKKQTGGAGQYARVIGVLESFRETCKAGGPLVKQMITGLKMRVLDGDHHIVDSSDLAFALATKYAIEQ</sequence>
<dbReference type="OMA" id="TEYIPSC"/>
<keyword evidence="5" id="KW-0342">GTP-binding</keyword>
<dbReference type="Pfam" id="PF00009">
    <property type="entry name" value="GTP_EFTU"/>
    <property type="match status" value="1"/>
</dbReference>
<dbReference type="InterPro" id="IPR009000">
    <property type="entry name" value="Transl_B-barrel_sf"/>
</dbReference>
<keyword evidence="3" id="KW-0251">Elongation factor</keyword>
<dbReference type="InterPro" id="IPR000795">
    <property type="entry name" value="T_Tr_GTP-bd_dom"/>
</dbReference>
<name>A0A915LAC2_ROMCU</name>
<protein>
    <submittedName>
        <fullName evidence="8">Tr-type G domain-containing protein</fullName>
    </submittedName>
</protein>
<dbReference type="FunFam" id="2.40.30.10:FF:000022">
    <property type="entry name" value="Elongation factor G, mitochondrial"/>
    <property type="match status" value="1"/>
</dbReference>
<dbReference type="FunFam" id="3.30.70.870:FF:000001">
    <property type="entry name" value="Elongation factor G"/>
    <property type="match status" value="1"/>
</dbReference>
<dbReference type="Proteomes" id="UP000887565">
    <property type="component" value="Unplaced"/>
</dbReference>
<dbReference type="InterPro" id="IPR035647">
    <property type="entry name" value="EFG_III/V"/>
</dbReference>
<dbReference type="WBParaSite" id="nRc.2.0.1.t46706-RA">
    <property type="protein sequence ID" value="nRc.2.0.1.t46706-RA"/>
    <property type="gene ID" value="nRc.2.0.1.g46706"/>
</dbReference>
<evidence type="ECO:0000256" key="1">
    <source>
        <dbReference type="ARBA" id="ARBA00005870"/>
    </source>
</evidence>
<feature type="domain" description="Tr-type G" evidence="6">
    <location>
        <begin position="1"/>
        <end position="203"/>
    </location>
</feature>
<dbReference type="CDD" id="cd16262">
    <property type="entry name" value="EFG_III"/>
    <property type="match status" value="1"/>
</dbReference>
<dbReference type="PANTHER" id="PTHR43636">
    <property type="entry name" value="ELONGATION FACTOR G, MITOCHONDRIAL"/>
    <property type="match status" value="1"/>
</dbReference>
<comment type="similarity">
    <text evidence="1">Belongs to the TRAFAC class translation factor GTPase superfamily. Classic translation factor GTPase family. EF-G/EF-2 subfamily.</text>
</comment>
<dbReference type="PROSITE" id="PS51722">
    <property type="entry name" value="G_TR_2"/>
    <property type="match status" value="1"/>
</dbReference>
<dbReference type="InterPro" id="IPR005517">
    <property type="entry name" value="Transl_elong_EFG/EF2_IV"/>
</dbReference>
<dbReference type="AlphaFoldDB" id="A0A915LAC2"/>
<evidence type="ECO:0000313" key="7">
    <source>
        <dbReference type="Proteomes" id="UP000887565"/>
    </source>
</evidence>
<dbReference type="Pfam" id="PF14492">
    <property type="entry name" value="EFG_III"/>
    <property type="match status" value="1"/>
</dbReference>
<evidence type="ECO:0000313" key="8">
    <source>
        <dbReference type="WBParaSite" id="nRc.2.0.1.t46706-RA"/>
    </source>
</evidence>
<dbReference type="SUPFAM" id="SSF50447">
    <property type="entry name" value="Translation proteins"/>
    <property type="match status" value="1"/>
</dbReference>
<dbReference type="InterPro" id="IPR014721">
    <property type="entry name" value="Ribsml_uS5_D2-typ_fold_subgr"/>
</dbReference>
<dbReference type="InterPro" id="IPR027417">
    <property type="entry name" value="P-loop_NTPase"/>
</dbReference>
<dbReference type="GO" id="GO:0003924">
    <property type="term" value="F:GTPase activity"/>
    <property type="evidence" value="ECO:0007669"/>
    <property type="project" value="InterPro"/>
</dbReference>
<evidence type="ECO:0000256" key="5">
    <source>
        <dbReference type="ARBA" id="ARBA00023134"/>
    </source>
</evidence>
<evidence type="ECO:0000259" key="6">
    <source>
        <dbReference type="PROSITE" id="PS51722"/>
    </source>
</evidence>
<dbReference type="InterPro" id="IPR041095">
    <property type="entry name" value="EFG_II"/>
</dbReference>
<evidence type="ECO:0000256" key="2">
    <source>
        <dbReference type="ARBA" id="ARBA00022741"/>
    </source>
</evidence>
<keyword evidence="2" id="KW-0547">Nucleotide-binding</keyword>
<dbReference type="Gene3D" id="2.40.30.10">
    <property type="entry name" value="Translation factors"/>
    <property type="match status" value="1"/>
</dbReference>
<accession>A0A915LAC2</accession>
<dbReference type="PANTHER" id="PTHR43636:SF2">
    <property type="entry name" value="ELONGATION FACTOR G, MITOCHONDRIAL"/>
    <property type="match status" value="1"/>
</dbReference>
<dbReference type="GO" id="GO:0005525">
    <property type="term" value="F:GTP binding"/>
    <property type="evidence" value="ECO:0007669"/>
    <property type="project" value="UniProtKB-KW"/>
</dbReference>
<dbReference type="GO" id="GO:0003746">
    <property type="term" value="F:translation elongation factor activity"/>
    <property type="evidence" value="ECO:0007669"/>
    <property type="project" value="UniProtKB-KW"/>
</dbReference>
<dbReference type="GO" id="GO:0005739">
    <property type="term" value="C:mitochondrion"/>
    <property type="evidence" value="ECO:0007669"/>
    <property type="project" value="TreeGrafter"/>
</dbReference>
<dbReference type="GO" id="GO:0070125">
    <property type="term" value="P:mitochondrial translational elongation"/>
    <property type="evidence" value="ECO:0007669"/>
    <property type="project" value="TreeGrafter"/>
</dbReference>
<dbReference type="Pfam" id="PF03144">
    <property type="entry name" value="GTP_EFTU_D2"/>
    <property type="match status" value="1"/>
</dbReference>
<keyword evidence="4" id="KW-0648">Protein biosynthesis</keyword>
<dbReference type="InterPro" id="IPR009022">
    <property type="entry name" value="EFG_III"/>
</dbReference>
<dbReference type="SUPFAM" id="SSF54980">
    <property type="entry name" value="EF-G C-terminal domain-like"/>
    <property type="match status" value="1"/>
</dbReference>
<dbReference type="SUPFAM" id="SSF52540">
    <property type="entry name" value="P-loop containing nucleoside triphosphate hydrolases"/>
    <property type="match status" value="1"/>
</dbReference>
<dbReference type="Pfam" id="PF03764">
    <property type="entry name" value="EFG_IV"/>
    <property type="match status" value="1"/>
</dbReference>
<reference evidence="8" key="1">
    <citation type="submission" date="2022-11" db="UniProtKB">
        <authorList>
            <consortium name="WormBaseParasite"/>
        </authorList>
    </citation>
    <scope>IDENTIFICATION</scope>
</reference>
<proteinExistence type="inferred from homology"/>
<dbReference type="InterPro" id="IPR020568">
    <property type="entry name" value="Ribosomal_Su5_D2-typ_SF"/>
</dbReference>
<dbReference type="Gene3D" id="3.30.230.10">
    <property type="match status" value="2"/>
</dbReference>
<dbReference type="CDD" id="cd04091">
    <property type="entry name" value="mtEFG1_II_like"/>
    <property type="match status" value="1"/>
</dbReference>
<dbReference type="Gene3D" id="3.30.70.870">
    <property type="entry name" value="Elongation Factor G (Translational Gtpase), domain 3"/>
    <property type="match status" value="1"/>
</dbReference>
<dbReference type="SUPFAM" id="SSF54211">
    <property type="entry name" value="Ribosomal protein S5 domain 2-like"/>
    <property type="match status" value="1"/>
</dbReference>
<dbReference type="Gene3D" id="3.40.50.300">
    <property type="entry name" value="P-loop containing nucleotide triphosphate hydrolases"/>
    <property type="match status" value="1"/>
</dbReference>
<evidence type="ECO:0000256" key="3">
    <source>
        <dbReference type="ARBA" id="ARBA00022768"/>
    </source>
</evidence>
<dbReference type="InterPro" id="IPR004161">
    <property type="entry name" value="EFTu-like_2"/>
</dbReference>
<keyword evidence="7" id="KW-1185">Reference proteome</keyword>
<evidence type="ECO:0000256" key="4">
    <source>
        <dbReference type="ARBA" id="ARBA00022917"/>
    </source>
</evidence>